<proteinExistence type="inferred from homology"/>
<keyword evidence="2" id="KW-0812">Transmembrane</keyword>
<dbReference type="EMBL" id="JBHSSM010000018">
    <property type="protein sequence ID" value="MFC6315605.1"/>
    <property type="molecule type" value="Genomic_DNA"/>
</dbReference>
<dbReference type="RefSeq" id="WP_125598306.1">
    <property type="nucleotide sequence ID" value="NZ_JBHSSM010000018.1"/>
</dbReference>
<organism evidence="4 5">
    <name type="scientific">Lapidilactobacillus achengensis</name>
    <dbReference type="NCBI Taxonomy" id="2486000"/>
    <lineage>
        <taxon>Bacteria</taxon>
        <taxon>Bacillati</taxon>
        <taxon>Bacillota</taxon>
        <taxon>Bacilli</taxon>
        <taxon>Lactobacillales</taxon>
        <taxon>Lactobacillaceae</taxon>
        <taxon>Lapidilactobacillus</taxon>
    </lineage>
</organism>
<evidence type="ECO:0000313" key="4">
    <source>
        <dbReference type="EMBL" id="MFC6315605.1"/>
    </source>
</evidence>
<evidence type="ECO:0000256" key="2">
    <source>
        <dbReference type="SAM" id="Phobius"/>
    </source>
</evidence>
<dbReference type="PANTHER" id="PTHR33392:SF6">
    <property type="entry name" value="POLYISOPRENYL-TEICHOIC ACID--PEPTIDOGLYCAN TEICHOIC ACID TRANSFERASE TAGU"/>
    <property type="match status" value="1"/>
</dbReference>
<dbReference type="NCBIfam" id="TIGR00350">
    <property type="entry name" value="lytR_cpsA_psr"/>
    <property type="match status" value="1"/>
</dbReference>
<keyword evidence="5" id="KW-1185">Reference proteome</keyword>
<protein>
    <submittedName>
        <fullName evidence="4">LCP family protein</fullName>
    </submittedName>
</protein>
<reference evidence="5" key="1">
    <citation type="journal article" date="2019" name="Int. J. Syst. Evol. Microbiol.">
        <title>The Global Catalogue of Microorganisms (GCM) 10K type strain sequencing project: providing services to taxonomists for standard genome sequencing and annotation.</title>
        <authorList>
            <consortium name="The Broad Institute Genomics Platform"/>
            <consortium name="The Broad Institute Genome Sequencing Center for Infectious Disease"/>
            <person name="Wu L."/>
            <person name="Ma J."/>
        </authorList>
    </citation>
    <scope>NUCLEOTIDE SEQUENCE [LARGE SCALE GENOMIC DNA]</scope>
    <source>
        <strain evidence="5">CCM 8897</strain>
    </source>
</reference>
<keyword evidence="2" id="KW-0472">Membrane</keyword>
<name>A0ABW1UNR7_9LACO</name>
<comment type="caution">
    <text evidence="4">The sequence shown here is derived from an EMBL/GenBank/DDBJ whole genome shotgun (WGS) entry which is preliminary data.</text>
</comment>
<keyword evidence="2" id="KW-1133">Transmembrane helix</keyword>
<comment type="similarity">
    <text evidence="1">Belongs to the LytR/CpsA/Psr (LCP) family.</text>
</comment>
<evidence type="ECO:0000256" key="1">
    <source>
        <dbReference type="ARBA" id="ARBA00006068"/>
    </source>
</evidence>
<dbReference type="Proteomes" id="UP001596310">
    <property type="component" value="Unassembled WGS sequence"/>
</dbReference>
<feature type="domain" description="Cell envelope-related transcriptional attenuator" evidence="3">
    <location>
        <begin position="99"/>
        <end position="244"/>
    </location>
</feature>
<evidence type="ECO:0000313" key="5">
    <source>
        <dbReference type="Proteomes" id="UP001596310"/>
    </source>
</evidence>
<evidence type="ECO:0000259" key="3">
    <source>
        <dbReference type="Pfam" id="PF03816"/>
    </source>
</evidence>
<accession>A0ABW1UNR7</accession>
<feature type="transmembrane region" description="Helical" evidence="2">
    <location>
        <begin position="27"/>
        <end position="48"/>
    </location>
</feature>
<gene>
    <name evidence="4" type="ORF">ACFQHW_08530</name>
</gene>
<sequence>MAKHARRDRLKAQAGTTGKKSHHVLKWILLTVIVILFAGASYGVHMYIQAKTALDKTYSSVDTKKEKKASVTLAKRDPLGVLLLGTDTGDEGRTEVNGNSDTMIVATVSQSTKKTTLTSIPRDTLAEMVGAASFNFRRINAANNIGGSKMALASVSSLLNVPLTYYVSINMSGLKQIVNAVGGVDVEVAFDFAYNGSSFKKGQMHLNGQQALDYARMRKDDPENDYGRQKRQRQVITAIVKSASSVGTIANFTKLLNAISTNMQTNFTTNQMIDIFKNYRVAAKTVSSDYIKGVNAWSNSAAIQVAPTAELQRISDAIRSELELSQETLDNAVTKENALNGQSGFIFENPTINQNYTIYPLSN</sequence>
<dbReference type="InterPro" id="IPR050922">
    <property type="entry name" value="LytR/CpsA/Psr_CW_biosynth"/>
</dbReference>
<dbReference type="PANTHER" id="PTHR33392">
    <property type="entry name" value="POLYISOPRENYL-TEICHOIC ACID--PEPTIDOGLYCAN TEICHOIC ACID TRANSFERASE TAGU"/>
    <property type="match status" value="1"/>
</dbReference>
<dbReference type="Pfam" id="PF03816">
    <property type="entry name" value="LytR_cpsA_psr"/>
    <property type="match status" value="1"/>
</dbReference>
<dbReference type="InterPro" id="IPR004474">
    <property type="entry name" value="LytR_CpsA_psr"/>
</dbReference>
<dbReference type="Gene3D" id="3.40.630.190">
    <property type="entry name" value="LCP protein"/>
    <property type="match status" value="1"/>
</dbReference>